<proteinExistence type="predicted"/>
<keyword evidence="2" id="KW-1185">Reference proteome</keyword>
<reference evidence="1 2" key="1">
    <citation type="journal article" date="2019" name="Int. J. Syst. Evol. Microbiol.">
        <title>The Global Catalogue of Microorganisms (GCM) 10K type strain sequencing project: providing services to taxonomists for standard genome sequencing and annotation.</title>
        <authorList>
            <consortium name="The Broad Institute Genomics Platform"/>
            <consortium name="The Broad Institute Genome Sequencing Center for Infectious Disease"/>
            <person name="Wu L."/>
            <person name="Ma J."/>
        </authorList>
    </citation>
    <scope>NUCLEOTIDE SEQUENCE [LARGE SCALE GENOMIC DNA]</scope>
    <source>
        <strain evidence="1 2">JCM 3380</strain>
    </source>
</reference>
<dbReference type="Proteomes" id="UP001500416">
    <property type="component" value="Unassembled WGS sequence"/>
</dbReference>
<dbReference type="EMBL" id="BAAABU010000028">
    <property type="protein sequence ID" value="GAA0259371.1"/>
    <property type="molecule type" value="Genomic_DNA"/>
</dbReference>
<name>A0ABN0URP0_9PSEU</name>
<evidence type="ECO:0000313" key="2">
    <source>
        <dbReference type="Proteomes" id="UP001500416"/>
    </source>
</evidence>
<organism evidence="1 2">
    <name type="scientific">Saccharothrix mutabilis subsp. mutabilis</name>
    <dbReference type="NCBI Taxonomy" id="66855"/>
    <lineage>
        <taxon>Bacteria</taxon>
        <taxon>Bacillati</taxon>
        <taxon>Actinomycetota</taxon>
        <taxon>Actinomycetes</taxon>
        <taxon>Pseudonocardiales</taxon>
        <taxon>Pseudonocardiaceae</taxon>
        <taxon>Saccharothrix</taxon>
    </lineage>
</organism>
<gene>
    <name evidence="1" type="ORF">GCM10010492_70410</name>
</gene>
<protein>
    <submittedName>
        <fullName evidence="1">Uncharacterized protein</fullName>
    </submittedName>
</protein>
<accession>A0ABN0URP0</accession>
<sequence length="498" mass="55746">MRPDGTSRIRHRLPPDEEVFESLAARVRPLLLGDESVYHFKVTKALKRLLDTSPAPDVEQYRDELKELREAWKTTTTGENYGLVQWRGTEVSDTLSPVSNVLLAEAWMYIDLVHVDPDQRRCDALDYPMRQRYLAAVCYYCRIAELVVRTLRYMEKLRDAGVVVLDATDWERDVVVGSEIVEEGIIRVAPAGTEATAADFGEQPREVWRDLTAVEALRQDPATRLRVILSRADGTPVAAYEAAVLPRPADAEDRQSADVLITGGVVCRLRFPVADGQPDPPSMELVNATESNEAHLALCRFQLQAGEAHTLSFFGEHDDQPHLTFTTTDLTAEDTEQLRVVIDTLEDVLAIEALTGRSLGRPTTIGDQERILLRVARRLHEGRVVELARSIGPRIDPRGELPSDDHAVLIRNEPQTMTLAGVEIPVPAFVVWHPRASTRNLGPAPDHGPEARRFDIAAPQGERFLAWAPDICMIPPDEITQHVQPWELFGIDQRTCPL</sequence>
<comment type="caution">
    <text evidence="1">The sequence shown here is derived from an EMBL/GenBank/DDBJ whole genome shotgun (WGS) entry which is preliminary data.</text>
</comment>
<evidence type="ECO:0000313" key="1">
    <source>
        <dbReference type="EMBL" id="GAA0259371.1"/>
    </source>
</evidence>